<dbReference type="EMBL" id="QRBI01000095">
    <property type="protein sequence ID" value="RMC19207.1"/>
    <property type="molecule type" value="Genomic_DNA"/>
</dbReference>
<comment type="caution">
    <text evidence="2">The sequence shown here is derived from an EMBL/GenBank/DDBJ whole genome shotgun (WGS) entry which is preliminary data.</text>
</comment>
<sequence>MWAAAPRSGNQSAGMLVAEAAQWRGPRSFEVLGCQQQKQPTARGVLFQSIGLLAAGSGTFCLCLASLEDQANLEAAEQDIVPDPLHDNPRSGFSSKESKILQPP</sequence>
<evidence type="ECO:0000313" key="2">
    <source>
        <dbReference type="EMBL" id="RMC19207.1"/>
    </source>
</evidence>
<proteinExistence type="predicted"/>
<accession>A0A3M0LJE5</accession>
<reference evidence="2 3" key="1">
    <citation type="submission" date="2018-07" db="EMBL/GenBank/DDBJ databases">
        <title>A high quality draft genome assembly of the barn swallow (H. rustica rustica).</title>
        <authorList>
            <person name="Formenti G."/>
            <person name="Chiara M."/>
            <person name="Poveda L."/>
            <person name="Francoijs K.-J."/>
            <person name="Bonisoli-Alquati A."/>
            <person name="Canova L."/>
            <person name="Gianfranceschi L."/>
            <person name="Horner D.S."/>
            <person name="Saino N."/>
        </authorList>
    </citation>
    <scope>NUCLEOTIDE SEQUENCE [LARGE SCALE GENOMIC DNA]</scope>
    <source>
        <strain evidence="2">Chelidonia</strain>
        <tissue evidence="2">Blood</tissue>
    </source>
</reference>
<protein>
    <submittedName>
        <fullName evidence="2">Uncharacterized protein</fullName>
    </submittedName>
</protein>
<feature type="region of interest" description="Disordered" evidence="1">
    <location>
        <begin position="79"/>
        <end position="104"/>
    </location>
</feature>
<keyword evidence="3" id="KW-1185">Reference proteome</keyword>
<evidence type="ECO:0000256" key="1">
    <source>
        <dbReference type="SAM" id="MobiDB-lite"/>
    </source>
</evidence>
<dbReference type="AlphaFoldDB" id="A0A3M0LJE5"/>
<gene>
    <name evidence="2" type="ORF">DUI87_03812</name>
</gene>
<name>A0A3M0LJE5_HIRRU</name>
<dbReference type="Proteomes" id="UP000269221">
    <property type="component" value="Unassembled WGS sequence"/>
</dbReference>
<organism evidence="2 3">
    <name type="scientific">Hirundo rustica rustica</name>
    <dbReference type="NCBI Taxonomy" id="333673"/>
    <lineage>
        <taxon>Eukaryota</taxon>
        <taxon>Metazoa</taxon>
        <taxon>Chordata</taxon>
        <taxon>Craniata</taxon>
        <taxon>Vertebrata</taxon>
        <taxon>Euteleostomi</taxon>
        <taxon>Archelosauria</taxon>
        <taxon>Archosauria</taxon>
        <taxon>Dinosauria</taxon>
        <taxon>Saurischia</taxon>
        <taxon>Theropoda</taxon>
        <taxon>Coelurosauria</taxon>
        <taxon>Aves</taxon>
        <taxon>Neognathae</taxon>
        <taxon>Neoaves</taxon>
        <taxon>Telluraves</taxon>
        <taxon>Australaves</taxon>
        <taxon>Passeriformes</taxon>
        <taxon>Sylvioidea</taxon>
        <taxon>Hirundinidae</taxon>
        <taxon>Hirundo</taxon>
    </lineage>
</organism>
<evidence type="ECO:0000313" key="3">
    <source>
        <dbReference type="Proteomes" id="UP000269221"/>
    </source>
</evidence>